<protein>
    <submittedName>
        <fullName evidence="3">Heterokaryon incompatibility protein</fullName>
    </submittedName>
</protein>
<evidence type="ECO:0000259" key="2">
    <source>
        <dbReference type="Pfam" id="PF06985"/>
    </source>
</evidence>
<evidence type="ECO:0000313" key="4">
    <source>
        <dbReference type="Proteomes" id="UP001281003"/>
    </source>
</evidence>
<dbReference type="PANTHER" id="PTHR33112">
    <property type="entry name" value="DOMAIN PROTEIN, PUTATIVE-RELATED"/>
    <property type="match status" value="1"/>
</dbReference>
<reference evidence="3" key="1">
    <citation type="journal article" date="2023" name="Mol. Phylogenet. Evol.">
        <title>Genome-scale phylogeny and comparative genomics of the fungal order Sordariales.</title>
        <authorList>
            <person name="Hensen N."/>
            <person name="Bonometti L."/>
            <person name="Westerberg I."/>
            <person name="Brannstrom I.O."/>
            <person name="Guillou S."/>
            <person name="Cros-Aarteil S."/>
            <person name="Calhoun S."/>
            <person name="Haridas S."/>
            <person name="Kuo A."/>
            <person name="Mondo S."/>
            <person name="Pangilinan J."/>
            <person name="Riley R."/>
            <person name="LaButti K."/>
            <person name="Andreopoulos B."/>
            <person name="Lipzen A."/>
            <person name="Chen C."/>
            <person name="Yan M."/>
            <person name="Daum C."/>
            <person name="Ng V."/>
            <person name="Clum A."/>
            <person name="Steindorff A."/>
            <person name="Ohm R.A."/>
            <person name="Martin F."/>
            <person name="Silar P."/>
            <person name="Natvig D.O."/>
            <person name="Lalanne C."/>
            <person name="Gautier V."/>
            <person name="Ament-Velasquez S.L."/>
            <person name="Kruys A."/>
            <person name="Hutchinson M.I."/>
            <person name="Powell A.J."/>
            <person name="Barry K."/>
            <person name="Miller A.N."/>
            <person name="Grigoriev I.V."/>
            <person name="Debuchy R."/>
            <person name="Gladieux P."/>
            <person name="Hiltunen Thoren M."/>
            <person name="Johannesson H."/>
        </authorList>
    </citation>
    <scope>NUCLEOTIDE SEQUENCE</scope>
    <source>
        <strain evidence="3">FGSC 1904</strain>
    </source>
</reference>
<sequence length="890" mass="100393">MLGHEVNGLYQYINLRTLPDKAGAPISETNRFSSSPSTLSRANKATLQTSCPSYLSPQFRSSEAYIEHCMTKCGPEGVPESALDRMCVKCTEFFKIDDEIPEGDTKWSKKAPFCSVDEFLKSASEGNCHVCHRLMAHILDSDESTINFQMIDLTAQATNALLRMFQTGDESHSGDHDEVEMGTELGINGLRQGEASLTLELKLDGSGMDDEQREWQGFVLVTVSENDGKQARVGCLRIYLRDENHDMLSLGRGFPTALSTVGDASWKQALKWMENCRSHTLCKAAQNPNSQVIWPARLIAVGITGETHVRICETKEPGFVEEPYLTLSHCWGTKGVPTRLLTENYATFLNGFQLSQLPKTFRDAIEITRRMNFRFIWIDSLCIIQNSPGDEDWVQESAKMHQVYRNSALNLAAGASSDSSGGLFYRRYPLSLAPFSIPFGNNRFLMDDYKSEHTNMPRDGLILYTRGWVFQEQLLPRRTLIFGRKELHWECTTCEANETFPVSVERSDRDRTIFRPDWEILVEGKLVDSERKRAWDRMVMTYFTRSLTKPSDRLVAISGLAQQLGSIWSGMTYHAGLWSYRLVQSLLWHPLGPCTERITEIAPSWSWASLNQKSESAELWADSTTEFIDALAEVLEAKTRPKAEANPFGSVACGGTIRLRSPVLRVKVTAADDGFMMSDMTLKDRLDLDALILKDLSISWDIVSDVKAEVEEVYLAPFQVQANDVVRSVKLHGLVLFRTATQLRRAGVFWVHDESHDTYLSSEDDFDSGSNSRSGGNDKGIVSSDTGNAAPRKVDRSDYMYRLGRWRRNIERLKKKGFFPDVDAWFNERAGAGVEERAGYLRKDPTSLVSQSSCALSPRWPNTTWQTTLRTLCSEREKGTDSTLTRLFEG</sequence>
<reference evidence="3" key="2">
    <citation type="submission" date="2023-07" db="EMBL/GenBank/DDBJ databases">
        <authorList>
            <consortium name="Lawrence Berkeley National Laboratory"/>
            <person name="Haridas S."/>
            <person name="Hensen N."/>
            <person name="Bonometti L."/>
            <person name="Westerberg I."/>
            <person name="Brannstrom I.O."/>
            <person name="Guillou S."/>
            <person name="Cros-Aarteil S."/>
            <person name="Calhoun S."/>
            <person name="Kuo A."/>
            <person name="Mondo S."/>
            <person name="Pangilinan J."/>
            <person name="Riley R."/>
            <person name="LaButti K."/>
            <person name="Andreopoulos B."/>
            <person name="Lipzen A."/>
            <person name="Chen C."/>
            <person name="Yanf M."/>
            <person name="Daum C."/>
            <person name="Ng V."/>
            <person name="Clum A."/>
            <person name="Steindorff A."/>
            <person name="Ohm R."/>
            <person name="Martin F."/>
            <person name="Silar P."/>
            <person name="Natvig D."/>
            <person name="Lalanne C."/>
            <person name="Gautier V."/>
            <person name="Ament-velasquez S.L."/>
            <person name="Kruys A."/>
            <person name="Hutchinson M.I."/>
            <person name="Powell A.J."/>
            <person name="Barry K."/>
            <person name="Miller A.N."/>
            <person name="Grigoriev I.V."/>
            <person name="Debuchy R."/>
            <person name="Gladieux P."/>
            <person name="Thoren M.H."/>
            <person name="Johannesson H."/>
        </authorList>
    </citation>
    <scope>NUCLEOTIDE SEQUENCE</scope>
    <source>
        <strain evidence="3">FGSC 1904</strain>
    </source>
</reference>
<accession>A0AAE0P306</accession>
<dbReference type="AlphaFoldDB" id="A0AAE0P306"/>
<comment type="caution">
    <text evidence="3">The sequence shown here is derived from an EMBL/GenBank/DDBJ whole genome shotgun (WGS) entry which is preliminary data.</text>
</comment>
<dbReference type="PANTHER" id="PTHR33112:SF10">
    <property type="entry name" value="TOL"/>
    <property type="match status" value="1"/>
</dbReference>
<dbReference type="EMBL" id="JAUTDP010000011">
    <property type="protein sequence ID" value="KAK3392488.1"/>
    <property type="molecule type" value="Genomic_DNA"/>
</dbReference>
<feature type="domain" description="Heterokaryon incompatibility" evidence="2">
    <location>
        <begin position="324"/>
        <end position="472"/>
    </location>
</feature>
<name>A0AAE0P306_SORBR</name>
<dbReference type="Proteomes" id="UP001281003">
    <property type="component" value="Unassembled WGS sequence"/>
</dbReference>
<feature type="region of interest" description="Disordered" evidence="1">
    <location>
        <begin position="759"/>
        <end position="790"/>
    </location>
</feature>
<gene>
    <name evidence="3" type="ORF">B0T20DRAFT_455967</name>
</gene>
<evidence type="ECO:0000256" key="1">
    <source>
        <dbReference type="SAM" id="MobiDB-lite"/>
    </source>
</evidence>
<keyword evidence="4" id="KW-1185">Reference proteome</keyword>
<dbReference type="Pfam" id="PF06985">
    <property type="entry name" value="HET"/>
    <property type="match status" value="1"/>
</dbReference>
<dbReference type="InterPro" id="IPR010730">
    <property type="entry name" value="HET"/>
</dbReference>
<proteinExistence type="predicted"/>
<evidence type="ECO:0000313" key="3">
    <source>
        <dbReference type="EMBL" id="KAK3392488.1"/>
    </source>
</evidence>
<organism evidence="3 4">
    <name type="scientific">Sordaria brevicollis</name>
    <dbReference type="NCBI Taxonomy" id="83679"/>
    <lineage>
        <taxon>Eukaryota</taxon>
        <taxon>Fungi</taxon>
        <taxon>Dikarya</taxon>
        <taxon>Ascomycota</taxon>
        <taxon>Pezizomycotina</taxon>
        <taxon>Sordariomycetes</taxon>
        <taxon>Sordariomycetidae</taxon>
        <taxon>Sordariales</taxon>
        <taxon>Sordariaceae</taxon>
        <taxon>Sordaria</taxon>
    </lineage>
</organism>